<organism evidence="1 2">
    <name type="scientific">Cardiocondyla obscurior</name>
    <dbReference type="NCBI Taxonomy" id="286306"/>
    <lineage>
        <taxon>Eukaryota</taxon>
        <taxon>Metazoa</taxon>
        <taxon>Ecdysozoa</taxon>
        <taxon>Arthropoda</taxon>
        <taxon>Hexapoda</taxon>
        <taxon>Insecta</taxon>
        <taxon>Pterygota</taxon>
        <taxon>Neoptera</taxon>
        <taxon>Endopterygota</taxon>
        <taxon>Hymenoptera</taxon>
        <taxon>Apocrita</taxon>
        <taxon>Aculeata</taxon>
        <taxon>Formicoidea</taxon>
        <taxon>Formicidae</taxon>
        <taxon>Myrmicinae</taxon>
        <taxon>Cardiocondyla</taxon>
    </lineage>
</organism>
<reference evidence="1 2" key="1">
    <citation type="submission" date="2023-03" db="EMBL/GenBank/DDBJ databases">
        <title>High recombination rates correlate with genetic variation in Cardiocondyla obscurior ants.</title>
        <authorList>
            <person name="Errbii M."/>
        </authorList>
    </citation>
    <scope>NUCLEOTIDE SEQUENCE [LARGE SCALE GENOMIC DNA]</scope>
    <source>
        <strain evidence="1">Alpha-2009</strain>
        <tissue evidence="1">Whole body</tissue>
    </source>
</reference>
<evidence type="ECO:0000313" key="1">
    <source>
        <dbReference type="EMBL" id="KAL0112155.1"/>
    </source>
</evidence>
<sequence length="113" mass="13037">MCLTARKLNPILKEKKKKYFMTFSYGRLVTHYATVLLSSRQSYAFCRLQSILHVVKKSWIYKARGIFCSFSPRADIIKPIHDLSSDGIADNDNTVISKKSRRIFYIAPSTSRV</sequence>
<comment type="caution">
    <text evidence="1">The sequence shown here is derived from an EMBL/GenBank/DDBJ whole genome shotgun (WGS) entry which is preliminary data.</text>
</comment>
<dbReference type="EMBL" id="JADYXP020000013">
    <property type="protein sequence ID" value="KAL0112155.1"/>
    <property type="molecule type" value="Genomic_DNA"/>
</dbReference>
<evidence type="ECO:0000313" key="2">
    <source>
        <dbReference type="Proteomes" id="UP001430953"/>
    </source>
</evidence>
<name>A0AAW2FDA9_9HYME</name>
<dbReference type="AlphaFoldDB" id="A0AAW2FDA9"/>
<protein>
    <submittedName>
        <fullName evidence="1">Uncharacterized protein</fullName>
    </submittedName>
</protein>
<proteinExistence type="predicted"/>
<gene>
    <name evidence="1" type="ORF">PUN28_013420</name>
</gene>
<dbReference type="Proteomes" id="UP001430953">
    <property type="component" value="Unassembled WGS sequence"/>
</dbReference>
<keyword evidence="2" id="KW-1185">Reference proteome</keyword>
<accession>A0AAW2FDA9</accession>